<comment type="caution">
    <text evidence="9">The sequence shown here is derived from an EMBL/GenBank/DDBJ whole genome shotgun (WGS) entry which is preliminary data.</text>
</comment>
<dbReference type="InterPro" id="IPR001279">
    <property type="entry name" value="Metallo-B-lactamas"/>
</dbReference>
<keyword evidence="6 7" id="KW-0862">Zinc</keyword>
<evidence type="ECO:0000256" key="6">
    <source>
        <dbReference type="ARBA" id="ARBA00022833"/>
    </source>
</evidence>
<feature type="binding site" evidence="7">
    <location>
        <position position="59"/>
    </location>
    <ligand>
        <name>Zn(2+)</name>
        <dbReference type="ChEBI" id="CHEBI:29105"/>
        <label>2</label>
    </ligand>
</feature>
<evidence type="ECO:0000256" key="3">
    <source>
        <dbReference type="ARBA" id="ARBA00006759"/>
    </source>
</evidence>
<dbReference type="Pfam" id="PF00753">
    <property type="entry name" value="Lactamase_B"/>
    <property type="match status" value="1"/>
</dbReference>
<keyword evidence="4 7" id="KW-0479">Metal-binding</keyword>
<feature type="domain" description="Metallo-beta-lactamase" evidence="8">
    <location>
        <begin position="11"/>
        <end position="173"/>
    </location>
</feature>
<dbReference type="SMART" id="SM00849">
    <property type="entry name" value="Lactamase_B"/>
    <property type="match status" value="1"/>
</dbReference>
<dbReference type="GO" id="GO:0019243">
    <property type="term" value="P:methylglyoxal catabolic process to D-lactate via S-lactoyl-glutathione"/>
    <property type="evidence" value="ECO:0007669"/>
    <property type="project" value="UniProtKB-UniRule"/>
</dbReference>
<dbReference type="InterPro" id="IPR017782">
    <property type="entry name" value="Hydroxyacylglutathione_Hdrlase"/>
</dbReference>
<protein>
    <recommendedName>
        <fullName evidence="7">Hydroxyacylglutathione hydrolase</fullName>
        <ecNumber evidence="7">3.1.2.6</ecNumber>
    </recommendedName>
    <alternativeName>
        <fullName evidence="7">Glyoxalase II</fullName>
        <shortName evidence="7">Glx II</shortName>
    </alternativeName>
</protein>
<feature type="binding site" evidence="7">
    <location>
        <position position="58"/>
    </location>
    <ligand>
        <name>Zn(2+)</name>
        <dbReference type="ChEBI" id="CHEBI:29105"/>
        <label>2</label>
    </ligand>
</feature>
<comment type="pathway">
    <text evidence="2 7">Secondary metabolite metabolism; methylglyoxal degradation; (R)-lactate from methylglyoxal: step 2/2.</text>
</comment>
<evidence type="ECO:0000313" key="9">
    <source>
        <dbReference type="EMBL" id="RJF79217.1"/>
    </source>
</evidence>
<dbReference type="Pfam" id="PF16123">
    <property type="entry name" value="HAGH_C"/>
    <property type="match status" value="1"/>
</dbReference>
<dbReference type="EC" id="3.1.2.6" evidence="7"/>
<comment type="similarity">
    <text evidence="3 7">Belongs to the metallo-beta-lactamase superfamily. Glyoxalase II family.</text>
</comment>
<dbReference type="AlphaFoldDB" id="A0A418VRV0"/>
<evidence type="ECO:0000313" key="10">
    <source>
        <dbReference type="Proteomes" id="UP000283458"/>
    </source>
</evidence>
<gene>
    <name evidence="7 9" type="primary">gloB</name>
    <name evidence="9" type="ORF">D3877_20590</name>
</gene>
<dbReference type="InterPro" id="IPR036866">
    <property type="entry name" value="RibonucZ/Hydroxyglut_hydro"/>
</dbReference>
<dbReference type="GO" id="GO:0004416">
    <property type="term" value="F:hydroxyacylglutathione hydrolase activity"/>
    <property type="evidence" value="ECO:0007669"/>
    <property type="project" value="UniProtKB-UniRule"/>
</dbReference>
<organism evidence="9 10">
    <name type="scientific">Azospirillum cavernae</name>
    <dbReference type="NCBI Taxonomy" id="2320860"/>
    <lineage>
        <taxon>Bacteria</taxon>
        <taxon>Pseudomonadati</taxon>
        <taxon>Pseudomonadota</taxon>
        <taxon>Alphaproteobacteria</taxon>
        <taxon>Rhodospirillales</taxon>
        <taxon>Azospirillaceae</taxon>
        <taxon>Azospirillum</taxon>
    </lineage>
</organism>
<dbReference type="CDD" id="cd07723">
    <property type="entry name" value="hydroxyacylglutathione_hydrolase_MBL-fold"/>
    <property type="match status" value="1"/>
</dbReference>
<evidence type="ECO:0000256" key="7">
    <source>
        <dbReference type="HAMAP-Rule" id="MF_01374"/>
    </source>
</evidence>
<evidence type="ECO:0000256" key="5">
    <source>
        <dbReference type="ARBA" id="ARBA00022801"/>
    </source>
</evidence>
<feature type="binding site" evidence="7">
    <location>
        <position position="173"/>
    </location>
    <ligand>
        <name>Zn(2+)</name>
        <dbReference type="ChEBI" id="CHEBI:29105"/>
        <label>2</label>
    </ligand>
</feature>
<dbReference type="InterPro" id="IPR035680">
    <property type="entry name" value="Clx_II_MBL"/>
</dbReference>
<feature type="binding site" evidence="7">
    <location>
        <position position="135"/>
    </location>
    <ligand>
        <name>Zn(2+)</name>
        <dbReference type="ChEBI" id="CHEBI:29105"/>
        <label>2</label>
    </ligand>
</feature>
<feature type="binding site" evidence="7">
    <location>
        <position position="56"/>
    </location>
    <ligand>
        <name>Zn(2+)</name>
        <dbReference type="ChEBI" id="CHEBI:29105"/>
        <label>1</label>
    </ligand>
</feature>
<dbReference type="SUPFAM" id="SSF56281">
    <property type="entry name" value="Metallo-hydrolase/oxidoreductase"/>
    <property type="match status" value="1"/>
</dbReference>
<dbReference type="PIRSF" id="PIRSF005457">
    <property type="entry name" value="Glx"/>
    <property type="match status" value="1"/>
</dbReference>
<evidence type="ECO:0000256" key="2">
    <source>
        <dbReference type="ARBA" id="ARBA00004963"/>
    </source>
</evidence>
<dbReference type="GO" id="GO:0046872">
    <property type="term" value="F:metal ion binding"/>
    <property type="evidence" value="ECO:0007669"/>
    <property type="project" value="UniProtKB-KW"/>
</dbReference>
<dbReference type="PANTHER" id="PTHR43705:SF1">
    <property type="entry name" value="HYDROXYACYLGLUTATHIONE HYDROLASE GLOB"/>
    <property type="match status" value="1"/>
</dbReference>
<evidence type="ECO:0000259" key="8">
    <source>
        <dbReference type="SMART" id="SM00849"/>
    </source>
</evidence>
<dbReference type="RefSeq" id="WP_119832674.1">
    <property type="nucleotide sequence ID" value="NZ_QYUL01000003.1"/>
</dbReference>
<evidence type="ECO:0000256" key="1">
    <source>
        <dbReference type="ARBA" id="ARBA00001623"/>
    </source>
</evidence>
<feature type="binding site" evidence="7">
    <location>
        <position position="54"/>
    </location>
    <ligand>
        <name>Zn(2+)</name>
        <dbReference type="ChEBI" id="CHEBI:29105"/>
        <label>1</label>
    </ligand>
</feature>
<sequence length="257" mass="27246">MDVVLVPAFADNYLYVLRDPATGKVGLVDPGDAAPVIAELERRGWTPSHIFLTHHHNDHIGGVAALVARYGAGGGLTVVGAGHDAHRLPPLDQKLADGDRVEFGALSAEVIAVPGHTLGHIAYWFAGAEALFCGDTLFALGCGRLFEGTPGQMWASLRRLRALPDATRVYCAHEYTLSNARFAVTVDPDNHALSDRAAAVAALRARGEPTIPTSVGLEKQTNPFLRADDSGVAAAVGLAGESAERVFAELRGRKDHF</sequence>
<feature type="binding site" evidence="7">
    <location>
        <position position="116"/>
    </location>
    <ligand>
        <name>Zn(2+)</name>
        <dbReference type="ChEBI" id="CHEBI:29105"/>
        <label>1</label>
    </ligand>
</feature>
<name>A0A418VRV0_9PROT</name>
<comment type="catalytic activity">
    <reaction evidence="1 7">
        <text>an S-(2-hydroxyacyl)glutathione + H2O = a 2-hydroxy carboxylate + glutathione + H(+)</text>
        <dbReference type="Rhea" id="RHEA:21864"/>
        <dbReference type="ChEBI" id="CHEBI:15377"/>
        <dbReference type="ChEBI" id="CHEBI:15378"/>
        <dbReference type="ChEBI" id="CHEBI:57925"/>
        <dbReference type="ChEBI" id="CHEBI:58896"/>
        <dbReference type="ChEBI" id="CHEBI:71261"/>
        <dbReference type="EC" id="3.1.2.6"/>
    </reaction>
</comment>
<comment type="cofactor">
    <cofactor evidence="7">
        <name>Zn(2+)</name>
        <dbReference type="ChEBI" id="CHEBI:29105"/>
    </cofactor>
    <text evidence="7">Binds 2 Zn(2+) ions per subunit.</text>
</comment>
<keyword evidence="5 7" id="KW-0378">Hydrolase</keyword>
<dbReference type="NCBIfam" id="TIGR03413">
    <property type="entry name" value="GSH_gloB"/>
    <property type="match status" value="1"/>
</dbReference>
<dbReference type="OrthoDB" id="9802248at2"/>
<dbReference type="HAMAP" id="MF_01374">
    <property type="entry name" value="Glyoxalase_2"/>
    <property type="match status" value="1"/>
</dbReference>
<dbReference type="Gene3D" id="3.60.15.10">
    <property type="entry name" value="Ribonuclease Z/Hydroxyacylglutathione hydrolase-like"/>
    <property type="match status" value="1"/>
</dbReference>
<keyword evidence="10" id="KW-1185">Reference proteome</keyword>
<feature type="binding site" evidence="7">
    <location>
        <position position="135"/>
    </location>
    <ligand>
        <name>Zn(2+)</name>
        <dbReference type="ChEBI" id="CHEBI:29105"/>
        <label>1</label>
    </ligand>
</feature>
<accession>A0A418VRV0</accession>
<dbReference type="PANTHER" id="PTHR43705">
    <property type="entry name" value="HYDROXYACYLGLUTATHIONE HYDROLASE"/>
    <property type="match status" value="1"/>
</dbReference>
<reference evidence="9 10" key="1">
    <citation type="submission" date="2018-09" db="EMBL/GenBank/DDBJ databases">
        <authorList>
            <person name="Zhu H."/>
        </authorList>
    </citation>
    <scope>NUCLEOTIDE SEQUENCE [LARGE SCALE GENOMIC DNA]</scope>
    <source>
        <strain evidence="9 10">K2W22B-5</strain>
    </source>
</reference>
<dbReference type="InterPro" id="IPR050110">
    <property type="entry name" value="Glyoxalase_II_hydrolase"/>
</dbReference>
<dbReference type="EMBL" id="QYUL01000003">
    <property type="protein sequence ID" value="RJF79217.1"/>
    <property type="molecule type" value="Genomic_DNA"/>
</dbReference>
<proteinExistence type="inferred from homology"/>
<comment type="function">
    <text evidence="7">Thiolesterase that catalyzes the hydrolysis of S-D-lactoyl-glutathione to form glutathione and D-lactic acid.</text>
</comment>
<dbReference type="UniPathway" id="UPA00619">
    <property type="reaction ID" value="UER00676"/>
</dbReference>
<comment type="subunit">
    <text evidence="7">Monomer.</text>
</comment>
<dbReference type="InterPro" id="IPR032282">
    <property type="entry name" value="HAGH_C"/>
</dbReference>
<dbReference type="Proteomes" id="UP000283458">
    <property type="component" value="Unassembled WGS sequence"/>
</dbReference>
<evidence type="ECO:0000256" key="4">
    <source>
        <dbReference type="ARBA" id="ARBA00022723"/>
    </source>
</evidence>